<protein>
    <submittedName>
        <fullName evidence="1">Uncharacterized protein</fullName>
    </submittedName>
</protein>
<keyword evidence="2" id="KW-1185">Reference proteome</keyword>
<reference evidence="2" key="1">
    <citation type="journal article" date="2024" name="IScience">
        <title>Strigolactones Initiate the Formation of Haustorium-like Structures in Castilleja.</title>
        <authorList>
            <person name="Buerger M."/>
            <person name="Peterson D."/>
            <person name="Chory J."/>
        </authorList>
    </citation>
    <scope>NUCLEOTIDE SEQUENCE [LARGE SCALE GENOMIC DNA]</scope>
</reference>
<dbReference type="PANTHER" id="PTHR35131">
    <property type="entry name" value="EXPRESSED PROTEIN"/>
    <property type="match status" value="1"/>
</dbReference>
<name>A0ABD3CFJ1_9LAMI</name>
<dbReference type="EMBL" id="JAVIJP010000039">
    <property type="protein sequence ID" value="KAL3627535.1"/>
    <property type="molecule type" value="Genomic_DNA"/>
</dbReference>
<organism evidence="1 2">
    <name type="scientific">Castilleja foliolosa</name>
    <dbReference type="NCBI Taxonomy" id="1961234"/>
    <lineage>
        <taxon>Eukaryota</taxon>
        <taxon>Viridiplantae</taxon>
        <taxon>Streptophyta</taxon>
        <taxon>Embryophyta</taxon>
        <taxon>Tracheophyta</taxon>
        <taxon>Spermatophyta</taxon>
        <taxon>Magnoliopsida</taxon>
        <taxon>eudicotyledons</taxon>
        <taxon>Gunneridae</taxon>
        <taxon>Pentapetalae</taxon>
        <taxon>asterids</taxon>
        <taxon>lamiids</taxon>
        <taxon>Lamiales</taxon>
        <taxon>Orobanchaceae</taxon>
        <taxon>Pedicularideae</taxon>
        <taxon>Castillejinae</taxon>
        <taxon>Castilleja</taxon>
    </lineage>
</organism>
<proteinExistence type="predicted"/>
<accession>A0ABD3CFJ1</accession>
<dbReference type="AlphaFoldDB" id="A0ABD3CFJ1"/>
<comment type="caution">
    <text evidence="1">The sequence shown here is derived from an EMBL/GenBank/DDBJ whole genome shotgun (WGS) entry which is preliminary data.</text>
</comment>
<evidence type="ECO:0000313" key="2">
    <source>
        <dbReference type="Proteomes" id="UP001632038"/>
    </source>
</evidence>
<gene>
    <name evidence="1" type="ORF">CASFOL_028898</name>
</gene>
<dbReference type="Proteomes" id="UP001632038">
    <property type="component" value="Unassembled WGS sequence"/>
</dbReference>
<dbReference type="PANTHER" id="PTHR35131:SF1">
    <property type="entry name" value="EXPRESSED PROTEIN"/>
    <property type="match status" value="1"/>
</dbReference>
<sequence length="124" mass="14335">MLYYKENCKLHDHIHSMAGKAPLEVGTCGTIGSLLKTETEYFRLIESQNRLALDTNSDETPSERRNSWLGFRFSILSWRKKKRRKNSVRPGICSMVEVANNHGSMNEISGFSYLNLRTESMRFD</sequence>
<evidence type="ECO:0000313" key="1">
    <source>
        <dbReference type="EMBL" id="KAL3627535.1"/>
    </source>
</evidence>